<sequence length="66" mass="7090">MMTAKVIGGVAAIFSAMWWTMAALVNTSWARRQFEISDWGVLQLQAKFNALAAGAAAVAAIVAFWT</sequence>
<evidence type="ECO:0000256" key="1">
    <source>
        <dbReference type="SAM" id="Phobius"/>
    </source>
</evidence>
<keyword evidence="1" id="KW-1133">Transmembrane helix</keyword>
<keyword evidence="3" id="KW-1185">Reference proteome</keyword>
<keyword evidence="1" id="KW-0472">Membrane</keyword>
<evidence type="ECO:0000313" key="3">
    <source>
        <dbReference type="Proteomes" id="UP001055117"/>
    </source>
</evidence>
<protein>
    <recommendedName>
        <fullName evidence="4">Integral membrane protein</fullName>
    </recommendedName>
</protein>
<feature type="transmembrane region" description="Helical" evidence="1">
    <location>
        <begin position="46"/>
        <end position="65"/>
    </location>
</feature>
<evidence type="ECO:0000313" key="2">
    <source>
        <dbReference type="EMBL" id="GJD46797.1"/>
    </source>
</evidence>
<evidence type="ECO:0008006" key="4">
    <source>
        <dbReference type="Google" id="ProtNLM"/>
    </source>
</evidence>
<proteinExistence type="predicted"/>
<dbReference type="EMBL" id="BPQG01000095">
    <property type="protein sequence ID" value="GJD46797.1"/>
    <property type="molecule type" value="Genomic_DNA"/>
</dbReference>
<reference evidence="2 3" key="1">
    <citation type="journal article" date="2021" name="Front. Microbiol.">
        <title>Comprehensive Comparative Genomics and Phenotyping of Methylobacterium Species.</title>
        <authorList>
            <person name="Alessa O."/>
            <person name="Ogura Y."/>
            <person name="Fujitani Y."/>
            <person name="Takami H."/>
            <person name="Hayashi T."/>
            <person name="Sahin N."/>
            <person name="Tani A."/>
        </authorList>
    </citation>
    <scope>NUCLEOTIDE SEQUENCE [LARGE SCALE GENOMIC DNA]</scope>
    <source>
        <strain evidence="2 3">DSM 23679</strain>
    </source>
</reference>
<accession>A0ABQ4QNF9</accession>
<dbReference type="Proteomes" id="UP001055117">
    <property type="component" value="Unassembled WGS sequence"/>
</dbReference>
<name>A0ABQ4QNF9_9HYPH</name>
<gene>
    <name evidence="2" type="ORF">AFCDBAGC_4681</name>
</gene>
<feature type="transmembrane region" description="Helical" evidence="1">
    <location>
        <begin position="6"/>
        <end position="25"/>
    </location>
</feature>
<comment type="caution">
    <text evidence="2">The sequence shown here is derived from an EMBL/GenBank/DDBJ whole genome shotgun (WGS) entry which is preliminary data.</text>
</comment>
<dbReference type="RefSeq" id="WP_238273090.1">
    <property type="nucleotide sequence ID" value="NZ_BPQG01000095.1"/>
</dbReference>
<keyword evidence="1" id="KW-0812">Transmembrane</keyword>
<organism evidence="2 3">
    <name type="scientific">Methylobacterium cerastii</name>
    <dbReference type="NCBI Taxonomy" id="932741"/>
    <lineage>
        <taxon>Bacteria</taxon>
        <taxon>Pseudomonadati</taxon>
        <taxon>Pseudomonadota</taxon>
        <taxon>Alphaproteobacteria</taxon>
        <taxon>Hyphomicrobiales</taxon>
        <taxon>Methylobacteriaceae</taxon>
        <taxon>Methylobacterium</taxon>
    </lineage>
</organism>